<evidence type="ECO:0000313" key="2">
    <source>
        <dbReference type="Proteomes" id="UP000005239"/>
    </source>
</evidence>
<organism evidence="1 2">
    <name type="scientific">Pristionchus pacificus</name>
    <name type="common">Parasitic nematode worm</name>
    <dbReference type="NCBI Taxonomy" id="54126"/>
    <lineage>
        <taxon>Eukaryota</taxon>
        <taxon>Metazoa</taxon>
        <taxon>Ecdysozoa</taxon>
        <taxon>Nematoda</taxon>
        <taxon>Chromadorea</taxon>
        <taxon>Rhabditida</taxon>
        <taxon>Rhabditina</taxon>
        <taxon>Diplogasteromorpha</taxon>
        <taxon>Diplogasteroidea</taxon>
        <taxon>Neodiplogasteridae</taxon>
        <taxon>Pristionchus</taxon>
    </lineage>
</organism>
<reference evidence="1" key="2">
    <citation type="submission" date="2022-06" db="UniProtKB">
        <authorList>
            <consortium name="EnsemblMetazoa"/>
        </authorList>
    </citation>
    <scope>IDENTIFICATION</scope>
    <source>
        <strain evidence="1">PS312</strain>
    </source>
</reference>
<reference evidence="2" key="1">
    <citation type="journal article" date="2008" name="Nat. Genet.">
        <title>The Pristionchus pacificus genome provides a unique perspective on nematode lifestyle and parasitism.</title>
        <authorList>
            <person name="Dieterich C."/>
            <person name="Clifton S.W."/>
            <person name="Schuster L.N."/>
            <person name="Chinwalla A."/>
            <person name="Delehaunty K."/>
            <person name="Dinkelacker I."/>
            <person name="Fulton L."/>
            <person name="Fulton R."/>
            <person name="Godfrey J."/>
            <person name="Minx P."/>
            <person name="Mitreva M."/>
            <person name="Roeseler W."/>
            <person name="Tian H."/>
            <person name="Witte H."/>
            <person name="Yang S.P."/>
            <person name="Wilson R.K."/>
            <person name="Sommer R.J."/>
        </authorList>
    </citation>
    <scope>NUCLEOTIDE SEQUENCE [LARGE SCALE GENOMIC DNA]</scope>
    <source>
        <strain evidence="2">PS312</strain>
    </source>
</reference>
<dbReference type="EnsemblMetazoa" id="PPA11408.1">
    <property type="protein sequence ID" value="PPA11408.1"/>
    <property type="gene ID" value="WBGene00100962"/>
</dbReference>
<accession>A0A8R1UA14</accession>
<dbReference type="Proteomes" id="UP000005239">
    <property type="component" value="Unassembled WGS sequence"/>
</dbReference>
<sequence>MIHHLDSHFSPVVVLGAVVDALVVGTLVVDVVDVVVLGIVVEVVFVVVVDALVVETVVDAVEVLKVVAAIIEAVVDAIGQTTFNINVVCPRQEHAQVLSAPSNIHVPVDALYASAAH</sequence>
<name>A0A2A6C215_PRIPA</name>
<gene>
    <name evidence="1" type="primary">WBGene00100962</name>
</gene>
<accession>A0A2A6C215</accession>
<protein>
    <submittedName>
        <fullName evidence="1">Uncharacterized protein</fullName>
    </submittedName>
</protein>
<evidence type="ECO:0000313" key="1">
    <source>
        <dbReference type="EnsemblMetazoa" id="PPA11408.1"/>
    </source>
</evidence>
<dbReference type="AlphaFoldDB" id="A0A2A6C215"/>
<keyword evidence="2" id="KW-1185">Reference proteome</keyword>
<proteinExistence type="predicted"/>